<comment type="caution">
    <text evidence="1">The sequence shown here is derived from an EMBL/GenBank/DDBJ whole genome shotgun (WGS) entry which is preliminary data.</text>
</comment>
<organism evidence="1 2">
    <name type="scientific">Lecanicillium saksenae</name>
    <dbReference type="NCBI Taxonomy" id="468837"/>
    <lineage>
        <taxon>Eukaryota</taxon>
        <taxon>Fungi</taxon>
        <taxon>Dikarya</taxon>
        <taxon>Ascomycota</taxon>
        <taxon>Pezizomycotina</taxon>
        <taxon>Sordariomycetes</taxon>
        <taxon>Hypocreomycetidae</taxon>
        <taxon>Hypocreales</taxon>
        <taxon>Cordycipitaceae</taxon>
        <taxon>Lecanicillium</taxon>
    </lineage>
</organism>
<proteinExistence type="predicted"/>
<dbReference type="EMBL" id="JANAKD010001998">
    <property type="protein sequence ID" value="KAJ3475255.1"/>
    <property type="molecule type" value="Genomic_DNA"/>
</dbReference>
<protein>
    <submittedName>
        <fullName evidence="1">Uncharacterized protein</fullName>
    </submittedName>
</protein>
<evidence type="ECO:0000313" key="2">
    <source>
        <dbReference type="Proteomes" id="UP001148737"/>
    </source>
</evidence>
<gene>
    <name evidence="1" type="ORF">NLG97_g9525</name>
</gene>
<reference evidence="1" key="1">
    <citation type="submission" date="2022-07" db="EMBL/GenBank/DDBJ databases">
        <title>Genome Sequence of Lecanicillium saksenae.</title>
        <authorList>
            <person name="Buettner E."/>
        </authorList>
    </citation>
    <scope>NUCLEOTIDE SEQUENCE</scope>
    <source>
        <strain evidence="1">VT-O1</strain>
    </source>
</reference>
<dbReference type="Proteomes" id="UP001148737">
    <property type="component" value="Unassembled WGS sequence"/>
</dbReference>
<accession>A0ACC1QJ39</accession>
<keyword evidence="2" id="KW-1185">Reference proteome</keyword>
<evidence type="ECO:0000313" key="1">
    <source>
        <dbReference type="EMBL" id="KAJ3475255.1"/>
    </source>
</evidence>
<sequence>MGQLMSPKPYPYRSTLRYVAVLLVLGLCYAGYILWNEPRMWHRAQSHLTTSFDPTHPIKKLMIDAQYEHENIIQTKRTYDLKTTAERYRQLRGRHPPPGFDKWVEAALAADAIIVEEYFDRIYKDIAPFWGLDAKKLATRAAGAEFVVKVRNGVVDMQGLDKDRVPWQQLWGGLVGEFAEHMPDVDMPINMMDEPRIIVPHQKISAL</sequence>
<name>A0ACC1QJ39_9HYPO</name>